<feature type="transmembrane region" description="Helical" evidence="7">
    <location>
        <begin position="122"/>
        <end position="143"/>
    </location>
</feature>
<evidence type="ECO:0000313" key="9">
    <source>
        <dbReference type="Proteomes" id="UP000314616"/>
    </source>
</evidence>
<feature type="transmembrane region" description="Helical" evidence="7">
    <location>
        <begin position="155"/>
        <end position="176"/>
    </location>
</feature>
<dbReference type="OrthoDB" id="6057470at2"/>
<organism evidence="8 9">
    <name type="scientific">Georgenia yuyongxinii</name>
    <dbReference type="NCBI Taxonomy" id="2589797"/>
    <lineage>
        <taxon>Bacteria</taxon>
        <taxon>Bacillati</taxon>
        <taxon>Actinomycetota</taxon>
        <taxon>Actinomycetes</taxon>
        <taxon>Micrococcales</taxon>
        <taxon>Bogoriellaceae</taxon>
        <taxon>Georgenia</taxon>
    </lineage>
</organism>
<feature type="transmembrane region" description="Helical" evidence="7">
    <location>
        <begin position="260"/>
        <end position="278"/>
    </location>
</feature>
<evidence type="ECO:0000256" key="4">
    <source>
        <dbReference type="ARBA" id="ARBA00022989"/>
    </source>
</evidence>
<dbReference type="AlphaFoldDB" id="A0A5B8C8X8"/>
<keyword evidence="2" id="KW-1003">Cell membrane</keyword>
<dbReference type="InterPro" id="IPR022791">
    <property type="entry name" value="L-PG_synthase/AglD"/>
</dbReference>
<gene>
    <name evidence="8" type="ORF">FE374_14135</name>
</gene>
<evidence type="ECO:0000256" key="2">
    <source>
        <dbReference type="ARBA" id="ARBA00022475"/>
    </source>
</evidence>
<reference evidence="8 9" key="1">
    <citation type="submission" date="2019-05" db="EMBL/GenBank/DDBJ databases">
        <title>Georgenia *** sp. nov., and Georgenia *** sp. nov., isolated from the intestinal contents of plateau pika (Ochotona curzoniae) in the Qinghai-Tibet plateau of China.</title>
        <authorList>
            <person name="Tian Z."/>
        </authorList>
    </citation>
    <scope>NUCLEOTIDE SEQUENCE [LARGE SCALE GENOMIC DNA]</scope>
    <source>
        <strain evidence="8 9">Z443</strain>
    </source>
</reference>
<dbReference type="Pfam" id="PF03706">
    <property type="entry name" value="LPG_synthase_TM"/>
    <property type="match status" value="1"/>
</dbReference>
<feature type="transmembrane region" description="Helical" evidence="7">
    <location>
        <begin position="231"/>
        <end position="253"/>
    </location>
</feature>
<name>A0A5B8C8X8_9MICO</name>
<evidence type="ECO:0000256" key="5">
    <source>
        <dbReference type="ARBA" id="ARBA00023136"/>
    </source>
</evidence>
<evidence type="ECO:0000313" key="8">
    <source>
        <dbReference type="EMBL" id="QDC25592.1"/>
    </source>
</evidence>
<dbReference type="GO" id="GO:0005886">
    <property type="term" value="C:plasma membrane"/>
    <property type="evidence" value="ECO:0007669"/>
    <property type="project" value="UniProtKB-SubCell"/>
</dbReference>
<evidence type="ECO:0000256" key="1">
    <source>
        <dbReference type="ARBA" id="ARBA00004651"/>
    </source>
</evidence>
<sequence length="340" mass="34949">MGRLLELLRTRAVRTIFVLLALGAAAWAVASQWDDVRDALGAIPGGILAATLALSVVYVFFTMLSWRAVLHDLGSPLTVRASSTVFFVSQVGKYLPGGVWNIVAAAEMGADHQIPRRRSVSVMAVSILVSIVTALALAAGAVALAPGGVTDRYGWVVWALPLVLVMLVPPVLNRLLNLALRLTRRPPLEQPLTARGIAAASGWALISWFLAGLQVWLLATAVGMEPTPATYALAVGGYALAWTVGFLIIVVPAGVGAREAVLGAMLLGQLGAGSVVVVVLLSRVLLTLADLLLGLTGAVLARRRAGVEGADAASGGRAGAPGGRAGASGDRIGEDPSGLA</sequence>
<evidence type="ECO:0000256" key="6">
    <source>
        <dbReference type="SAM" id="MobiDB-lite"/>
    </source>
</evidence>
<feature type="transmembrane region" description="Helical" evidence="7">
    <location>
        <begin position="42"/>
        <end position="61"/>
    </location>
</feature>
<feature type="transmembrane region" description="Helical" evidence="7">
    <location>
        <begin position="197"/>
        <end position="219"/>
    </location>
</feature>
<feature type="compositionally biased region" description="Gly residues" evidence="6">
    <location>
        <begin position="316"/>
        <end position="326"/>
    </location>
</feature>
<keyword evidence="4 7" id="KW-1133">Transmembrane helix</keyword>
<feature type="transmembrane region" description="Helical" evidence="7">
    <location>
        <begin position="12"/>
        <end position="30"/>
    </location>
</feature>
<dbReference type="KEGG" id="gyu:FE374_14135"/>
<keyword evidence="5 7" id="KW-0472">Membrane</keyword>
<proteinExistence type="predicted"/>
<dbReference type="Proteomes" id="UP000314616">
    <property type="component" value="Chromosome"/>
</dbReference>
<comment type="subcellular location">
    <subcellularLocation>
        <location evidence="1">Cell membrane</location>
        <topology evidence="1">Multi-pass membrane protein</topology>
    </subcellularLocation>
</comment>
<evidence type="ECO:0000256" key="3">
    <source>
        <dbReference type="ARBA" id="ARBA00022692"/>
    </source>
</evidence>
<feature type="region of interest" description="Disordered" evidence="6">
    <location>
        <begin position="311"/>
        <end position="340"/>
    </location>
</feature>
<dbReference type="EMBL" id="CP040915">
    <property type="protein sequence ID" value="QDC25592.1"/>
    <property type="molecule type" value="Genomic_DNA"/>
</dbReference>
<protein>
    <submittedName>
        <fullName evidence="8">UPF0104 family protein</fullName>
    </submittedName>
</protein>
<accession>A0A5B8C8X8</accession>
<keyword evidence="3 7" id="KW-0812">Transmembrane</keyword>
<evidence type="ECO:0000256" key="7">
    <source>
        <dbReference type="SAM" id="Phobius"/>
    </source>
</evidence>
<dbReference type="RefSeq" id="WP_139929842.1">
    <property type="nucleotide sequence ID" value="NZ_CP040915.1"/>
</dbReference>